<dbReference type="PROSITE" id="PS51276">
    <property type="entry name" value="PEPTIDASE_C56_PFPI"/>
    <property type="match status" value="1"/>
</dbReference>
<comment type="similarity">
    <text evidence="1">Belongs to the peptidase C56 family.</text>
</comment>
<evidence type="ECO:0000259" key="2">
    <source>
        <dbReference type="Pfam" id="PF01965"/>
    </source>
</evidence>
<dbReference type="Proteomes" id="UP000275749">
    <property type="component" value="Unassembled WGS sequence"/>
</dbReference>
<dbReference type="Gene3D" id="3.40.50.880">
    <property type="match status" value="1"/>
</dbReference>
<protein>
    <submittedName>
        <fullName evidence="3">Protease I</fullName>
    </submittedName>
</protein>
<organism evidence="3 4">
    <name type="scientific">Luteococcus japonicus</name>
    <dbReference type="NCBI Taxonomy" id="33984"/>
    <lineage>
        <taxon>Bacteria</taxon>
        <taxon>Bacillati</taxon>
        <taxon>Actinomycetota</taxon>
        <taxon>Actinomycetes</taxon>
        <taxon>Propionibacteriales</taxon>
        <taxon>Propionibacteriaceae</taxon>
        <taxon>Luteococcus</taxon>
    </lineage>
</organism>
<keyword evidence="3" id="KW-0378">Hydrolase</keyword>
<dbReference type="InterPro" id="IPR029062">
    <property type="entry name" value="Class_I_gatase-like"/>
</dbReference>
<evidence type="ECO:0000256" key="1">
    <source>
        <dbReference type="ARBA" id="ARBA00008542"/>
    </source>
</evidence>
<dbReference type="InterPro" id="IPR002818">
    <property type="entry name" value="DJ-1/PfpI"/>
</dbReference>
<proteinExistence type="inferred from homology"/>
<dbReference type="GO" id="GO:0006508">
    <property type="term" value="P:proteolysis"/>
    <property type="evidence" value="ECO:0007669"/>
    <property type="project" value="UniProtKB-KW"/>
</dbReference>
<dbReference type="PANTHER" id="PTHR42733">
    <property type="entry name" value="DJ-1 PROTEIN"/>
    <property type="match status" value="1"/>
</dbReference>
<evidence type="ECO:0000313" key="3">
    <source>
        <dbReference type="EMBL" id="ROR54079.1"/>
    </source>
</evidence>
<dbReference type="SUPFAM" id="SSF52317">
    <property type="entry name" value="Class I glutamine amidotransferase-like"/>
    <property type="match status" value="1"/>
</dbReference>
<dbReference type="InterPro" id="IPR006286">
    <property type="entry name" value="C56_PfpI-like"/>
</dbReference>
<feature type="domain" description="DJ-1/PfpI" evidence="2">
    <location>
        <begin position="4"/>
        <end position="174"/>
    </location>
</feature>
<reference evidence="3 4" key="1">
    <citation type="submission" date="2018-11" db="EMBL/GenBank/DDBJ databases">
        <title>Sequencing the genomes of 1000 actinobacteria strains.</title>
        <authorList>
            <person name="Klenk H.-P."/>
        </authorList>
    </citation>
    <scope>NUCLEOTIDE SEQUENCE [LARGE SCALE GENOMIC DNA]</scope>
    <source>
        <strain evidence="3 4">DSM 10546</strain>
    </source>
</reference>
<name>A0A3N1ZTA7_9ACTN</name>
<dbReference type="GO" id="GO:0008233">
    <property type="term" value="F:peptidase activity"/>
    <property type="evidence" value="ECO:0007669"/>
    <property type="project" value="UniProtKB-KW"/>
</dbReference>
<dbReference type="AlphaFoldDB" id="A0A3N1ZTA7"/>
<accession>A0A3N1ZTA7</accession>
<dbReference type="Pfam" id="PF01965">
    <property type="entry name" value="DJ-1_PfpI"/>
    <property type="match status" value="1"/>
</dbReference>
<evidence type="ECO:0000313" key="4">
    <source>
        <dbReference type="Proteomes" id="UP000275749"/>
    </source>
</evidence>
<keyword evidence="3" id="KW-0645">Protease</keyword>
<comment type="caution">
    <text evidence="3">The sequence shown here is derived from an EMBL/GenBank/DDBJ whole genome shotgun (WGS) entry which is preliminary data.</text>
</comment>
<sequence>MATKKIIIVSTDFGVEQPEIVVPATKLKELGHDVVVATPSGKDVQTFVNDKDRGEVFPVDKKLSEATGPFDVVLLPGGTLNSDAARIDPEIQQVVKDQAAAGRTIAAICHAPWVLVETGLAEGKTLTGYDSIRTDLKNAGATVVDEQAKVCTAKGWTLVTSRNPDDLDAFVTAIDEA</sequence>
<dbReference type="RefSeq" id="WP_123575298.1">
    <property type="nucleotide sequence ID" value="NZ_RKHG01000001.1"/>
</dbReference>
<gene>
    <name evidence="3" type="ORF">EDD41_1264</name>
</gene>
<dbReference type="PANTHER" id="PTHR42733:SF12">
    <property type="entry name" value="PROTEINASE"/>
    <property type="match status" value="1"/>
</dbReference>
<dbReference type="EMBL" id="RKHG01000001">
    <property type="protein sequence ID" value="ROR54079.1"/>
    <property type="molecule type" value="Genomic_DNA"/>
</dbReference>